<protein>
    <submittedName>
        <fullName evidence="1">Uncharacterized protein</fullName>
    </submittedName>
</protein>
<dbReference type="EMBL" id="WMBQ01000001">
    <property type="protein sequence ID" value="MTD93951.1"/>
    <property type="molecule type" value="Genomic_DNA"/>
</dbReference>
<keyword evidence="2" id="KW-1185">Reference proteome</keyword>
<sequence>MKAREFGETLSSFADLIEEEGSAGRATNLRLFAEAIATAGELPVSKVVPAIQKHWKSVKRTAEYPCALAGQLTRIGSVLAAAGAKANSDCSAVLKLLAGEQVEGAKSFAADIKSAILAPPPVKKRRAPQGHDATAIEKLADRLVRHRLDNAEFDATIAEIAGAKLKKPDLVAIAHRFLGSDRSFKTAADALKAIKNRQLQDALQASRDRRIEKIAV</sequence>
<proteinExistence type="predicted"/>
<reference evidence="1 2" key="1">
    <citation type="submission" date="2019-11" db="EMBL/GenBank/DDBJ databases">
        <title>Identification of a novel strain.</title>
        <authorList>
            <person name="Xu Q."/>
            <person name="Wang G."/>
        </authorList>
    </citation>
    <scope>NUCLEOTIDE SEQUENCE [LARGE SCALE GENOMIC DNA]</scope>
    <source>
        <strain evidence="2">xq</strain>
    </source>
</reference>
<dbReference type="RefSeq" id="WP_154738442.1">
    <property type="nucleotide sequence ID" value="NZ_WMBQ01000001.1"/>
</dbReference>
<dbReference type="Proteomes" id="UP000440694">
    <property type="component" value="Unassembled WGS sequence"/>
</dbReference>
<name>A0A6I3KML3_9HYPH</name>
<dbReference type="AlphaFoldDB" id="A0A6I3KML3"/>
<evidence type="ECO:0000313" key="2">
    <source>
        <dbReference type="Proteomes" id="UP000440694"/>
    </source>
</evidence>
<accession>A0A6I3KML3</accession>
<comment type="caution">
    <text evidence="1">The sequence shown here is derived from an EMBL/GenBank/DDBJ whole genome shotgun (WGS) entry which is preliminary data.</text>
</comment>
<gene>
    <name evidence="1" type="ORF">GIW81_06330</name>
</gene>
<organism evidence="1 2">
    <name type="scientific">Hyphomicrobium album</name>
    <dbReference type="NCBI Taxonomy" id="2665159"/>
    <lineage>
        <taxon>Bacteria</taxon>
        <taxon>Pseudomonadati</taxon>
        <taxon>Pseudomonadota</taxon>
        <taxon>Alphaproteobacteria</taxon>
        <taxon>Hyphomicrobiales</taxon>
        <taxon>Hyphomicrobiaceae</taxon>
        <taxon>Hyphomicrobium</taxon>
    </lineage>
</organism>
<evidence type="ECO:0000313" key="1">
    <source>
        <dbReference type="EMBL" id="MTD93951.1"/>
    </source>
</evidence>